<dbReference type="InterPro" id="IPR050811">
    <property type="entry name" value="Phosphate_ABC_transporter"/>
</dbReference>
<dbReference type="RefSeq" id="WP_085210134.1">
    <property type="nucleotide sequence ID" value="NZ_FXAM01000001.1"/>
</dbReference>
<dbReference type="PANTHER" id="PTHR30570:SF1">
    <property type="entry name" value="PHOSPHATE-BINDING PROTEIN PSTS"/>
    <property type="match status" value="1"/>
</dbReference>
<evidence type="ECO:0000256" key="2">
    <source>
        <dbReference type="SAM" id="SignalP"/>
    </source>
</evidence>
<evidence type="ECO:0000313" key="5">
    <source>
        <dbReference type="Proteomes" id="UP000192923"/>
    </source>
</evidence>
<dbReference type="Gene3D" id="3.40.190.10">
    <property type="entry name" value="Periplasmic binding protein-like II"/>
    <property type="match status" value="2"/>
</dbReference>
<protein>
    <submittedName>
        <fullName evidence="4">Phosphate ABC transporter substrate-binding protein, PhoT family</fullName>
    </submittedName>
</protein>
<reference evidence="4 5" key="1">
    <citation type="submission" date="2016-12" db="EMBL/GenBank/DDBJ databases">
        <authorList>
            <person name="Song W.-J."/>
            <person name="Kurnit D.M."/>
        </authorList>
    </citation>
    <scope>NUCLEOTIDE SEQUENCE [LARGE SCALE GENOMIC DNA]</scope>
    <source>
        <strain evidence="4 5">175</strain>
    </source>
</reference>
<dbReference type="EMBL" id="FXAM01000001">
    <property type="protein sequence ID" value="SMF93500.1"/>
    <property type="molecule type" value="Genomic_DNA"/>
</dbReference>
<evidence type="ECO:0000256" key="1">
    <source>
        <dbReference type="ARBA" id="ARBA00022729"/>
    </source>
</evidence>
<name>A0A1Y6CTH1_9GAMM</name>
<feature type="signal peptide" evidence="2">
    <location>
        <begin position="1"/>
        <end position="23"/>
    </location>
</feature>
<dbReference type="CDD" id="cd13654">
    <property type="entry name" value="PBP2_phosphate_like_2"/>
    <property type="match status" value="1"/>
</dbReference>
<feature type="domain" description="PBP" evidence="3">
    <location>
        <begin position="22"/>
        <end position="316"/>
    </location>
</feature>
<sequence>MNNKLLIASALAAGLALTQGADAAEAGRDYISIVGSSTVYPFATVVAEQFGKGGKFKTPKVEATGTGGGIKLFCGGVGVQYPDIANASRAMKKTEFETCQKAGVKDIVEVKIGFDGIVAAQSKKSKDKLELTRKELYLALAKRVPDPAKPDGDALVENPYKTWNEINPKLPNVKIEVLGPPPTSGTRDAFAELALEGGCAQIPWIKAKKETDDAWFKNVCMTVREDGAYIEAGENDNLIVQKLEANPTAVGIFGYSFLDQNSDKLLAAPVDGVAPSYEHIASGKYAISRPLFFYVKKAHVGVIPGIEAYVTEFTSEKAFGEEGYLADKGLIPLPEAERKHIATAAKKMTPMTMK</sequence>
<evidence type="ECO:0000259" key="3">
    <source>
        <dbReference type="Pfam" id="PF12849"/>
    </source>
</evidence>
<feature type="chain" id="PRO_5012350958" evidence="2">
    <location>
        <begin position="24"/>
        <end position="354"/>
    </location>
</feature>
<dbReference type="SUPFAM" id="SSF53850">
    <property type="entry name" value="Periplasmic binding protein-like II"/>
    <property type="match status" value="1"/>
</dbReference>
<dbReference type="InterPro" id="IPR024370">
    <property type="entry name" value="PBP_domain"/>
</dbReference>
<dbReference type="Proteomes" id="UP000192923">
    <property type="component" value="Unassembled WGS sequence"/>
</dbReference>
<keyword evidence="1 2" id="KW-0732">Signal</keyword>
<gene>
    <name evidence="4" type="ORF">SAMN02949497_0782</name>
</gene>
<keyword evidence="5" id="KW-1185">Reference proteome</keyword>
<dbReference type="OrthoDB" id="9765713at2"/>
<dbReference type="Pfam" id="PF12849">
    <property type="entry name" value="PBP_like_2"/>
    <property type="match status" value="1"/>
</dbReference>
<organism evidence="4 5">
    <name type="scientific">Methylomagnum ishizawai</name>
    <dbReference type="NCBI Taxonomy" id="1760988"/>
    <lineage>
        <taxon>Bacteria</taxon>
        <taxon>Pseudomonadati</taxon>
        <taxon>Pseudomonadota</taxon>
        <taxon>Gammaproteobacteria</taxon>
        <taxon>Methylococcales</taxon>
        <taxon>Methylococcaceae</taxon>
        <taxon>Methylomagnum</taxon>
    </lineage>
</organism>
<proteinExistence type="predicted"/>
<dbReference type="AlphaFoldDB" id="A0A1Y6CTH1"/>
<evidence type="ECO:0000313" key="4">
    <source>
        <dbReference type="EMBL" id="SMF93500.1"/>
    </source>
</evidence>
<dbReference type="STRING" id="1760988.SAMN02949497_0782"/>
<dbReference type="PANTHER" id="PTHR30570">
    <property type="entry name" value="PERIPLASMIC PHOSPHATE BINDING COMPONENT OF PHOSPHATE ABC TRANSPORTER"/>
    <property type="match status" value="1"/>
</dbReference>
<accession>A0A1Y6CTH1</accession>